<evidence type="ECO:0000313" key="1">
    <source>
        <dbReference type="EMBL" id="JAW15313.1"/>
    </source>
</evidence>
<protein>
    <submittedName>
        <fullName evidence="1">Uncharacterized protein</fullName>
    </submittedName>
</protein>
<dbReference type="AlphaFoldDB" id="A0A224Y3R8"/>
<accession>A0A224Y3R8</accession>
<proteinExistence type="predicted"/>
<reference evidence="1" key="1">
    <citation type="journal article" date="2018" name="PLoS Negl. Trop. Dis.">
        <title>An insight into the salivary gland and fat body transcriptome of Panstrongylus lignarius (Hemiptera: Heteroptera), the main vector of Chagas disease in Peru.</title>
        <authorList>
            <person name="Nevoa J.C."/>
            <person name="Mendes M.T."/>
            <person name="da Silva M.V."/>
            <person name="Soares S.C."/>
            <person name="Oliveira C.J.F."/>
            <person name="Ribeiro J.M.C."/>
        </authorList>
    </citation>
    <scope>NUCLEOTIDE SEQUENCE</scope>
</reference>
<name>A0A224Y3R8_9HEMI</name>
<organism evidence="1">
    <name type="scientific">Panstrongylus lignarius</name>
    <dbReference type="NCBI Taxonomy" id="156445"/>
    <lineage>
        <taxon>Eukaryota</taxon>
        <taxon>Metazoa</taxon>
        <taxon>Ecdysozoa</taxon>
        <taxon>Arthropoda</taxon>
        <taxon>Hexapoda</taxon>
        <taxon>Insecta</taxon>
        <taxon>Pterygota</taxon>
        <taxon>Neoptera</taxon>
        <taxon>Paraneoptera</taxon>
        <taxon>Hemiptera</taxon>
        <taxon>Heteroptera</taxon>
        <taxon>Panheteroptera</taxon>
        <taxon>Cimicomorpha</taxon>
        <taxon>Reduviidae</taxon>
        <taxon>Triatominae</taxon>
        <taxon>Panstrongylus</taxon>
    </lineage>
</organism>
<dbReference type="EMBL" id="GFTR01001113">
    <property type="protein sequence ID" value="JAW15313.1"/>
    <property type="molecule type" value="Transcribed_RNA"/>
</dbReference>
<sequence>MGGILALPGIFSWWRFGNAGTIGSAGILGVAIPVLVIIDEDGGVSNTDFSFGGCPACIMLSGRILFPVPFSRGVFGNGGNGGASGV</sequence>